<reference evidence="1 2" key="1">
    <citation type="submission" date="2019-07" db="EMBL/GenBank/DDBJ databases">
        <title>Whole genome shotgun sequence of Cellulomonas soli NBRC 109434.</title>
        <authorList>
            <person name="Hosoyama A."/>
            <person name="Uohara A."/>
            <person name="Ohji S."/>
            <person name="Ichikawa N."/>
        </authorList>
    </citation>
    <scope>NUCLEOTIDE SEQUENCE [LARGE SCALE GENOMIC DNA]</scope>
    <source>
        <strain evidence="1 2">NBRC 109434</strain>
    </source>
</reference>
<gene>
    <name evidence="1" type="ORF">CSO01_05750</name>
</gene>
<evidence type="ECO:0000313" key="2">
    <source>
        <dbReference type="Proteomes" id="UP000321798"/>
    </source>
</evidence>
<keyword evidence="2" id="KW-1185">Reference proteome</keyword>
<protein>
    <submittedName>
        <fullName evidence="1">Uncharacterized protein</fullName>
    </submittedName>
</protein>
<dbReference type="Proteomes" id="UP000321798">
    <property type="component" value="Unassembled WGS sequence"/>
</dbReference>
<organism evidence="1 2">
    <name type="scientific">Cellulomonas soli</name>
    <dbReference type="NCBI Taxonomy" id="931535"/>
    <lineage>
        <taxon>Bacteria</taxon>
        <taxon>Bacillati</taxon>
        <taxon>Actinomycetota</taxon>
        <taxon>Actinomycetes</taxon>
        <taxon>Micrococcales</taxon>
        <taxon>Cellulomonadaceae</taxon>
        <taxon>Cellulomonas</taxon>
    </lineage>
</organism>
<dbReference type="AlphaFoldDB" id="A0A512P9J4"/>
<dbReference type="EMBL" id="BKAL01000002">
    <property type="protein sequence ID" value="GEP67860.1"/>
    <property type="molecule type" value="Genomic_DNA"/>
</dbReference>
<sequence>MGVGFGCHTAAHVSAAPRTPPGTDWYARWIVTQPEPKPQWLVTPPRPAIARARHYDGTWADVPVSVVARGAGVLCVLQDVSGGPTGTRRWCAWVDIGAVRPA</sequence>
<accession>A0A512P9J4</accession>
<evidence type="ECO:0000313" key="1">
    <source>
        <dbReference type="EMBL" id="GEP67860.1"/>
    </source>
</evidence>
<comment type="caution">
    <text evidence="1">The sequence shown here is derived from an EMBL/GenBank/DDBJ whole genome shotgun (WGS) entry which is preliminary data.</text>
</comment>
<name>A0A512P9J4_9CELL</name>
<proteinExistence type="predicted"/>